<organism evidence="1 2">
    <name type="scientific">Alistipes putredinis DSM 17216</name>
    <dbReference type="NCBI Taxonomy" id="445970"/>
    <lineage>
        <taxon>Bacteria</taxon>
        <taxon>Pseudomonadati</taxon>
        <taxon>Bacteroidota</taxon>
        <taxon>Bacteroidia</taxon>
        <taxon>Bacteroidales</taxon>
        <taxon>Rikenellaceae</taxon>
        <taxon>Alistipes</taxon>
    </lineage>
</organism>
<protein>
    <submittedName>
        <fullName evidence="1">Uncharacterized protein</fullName>
    </submittedName>
</protein>
<sequence length="57" mass="6450">MNGFTNDLRSEVASGALHPQHFRMRAIAKYLRGRVVGGCRLRRRCSRDSAWAGSDCR</sequence>
<dbReference type="EMBL" id="ABFK02000020">
    <property type="protein sequence ID" value="EDS02395.1"/>
    <property type="molecule type" value="Genomic_DNA"/>
</dbReference>
<keyword evidence="2" id="KW-1185">Reference proteome</keyword>
<comment type="caution">
    <text evidence="1">The sequence shown here is derived from an EMBL/GenBank/DDBJ whole genome shotgun (WGS) entry which is preliminary data.</text>
</comment>
<accession>B0MXQ9</accession>
<dbReference type="AlphaFoldDB" id="B0MXQ9"/>
<name>B0MXQ9_9BACT</name>
<evidence type="ECO:0000313" key="1">
    <source>
        <dbReference type="EMBL" id="EDS02395.1"/>
    </source>
</evidence>
<gene>
    <name evidence="1" type="ORF">ALIPUT_01920</name>
</gene>
<reference evidence="1" key="1">
    <citation type="submission" date="2007-10" db="EMBL/GenBank/DDBJ databases">
        <authorList>
            <person name="Fulton L."/>
            <person name="Clifton S."/>
            <person name="Fulton B."/>
            <person name="Xu J."/>
            <person name="Minx P."/>
            <person name="Pepin K.H."/>
            <person name="Johnson M."/>
            <person name="Thiruvilangam P."/>
            <person name="Bhonagiri V."/>
            <person name="Nash W.E."/>
            <person name="Mardis E.R."/>
            <person name="Wilson R.K."/>
        </authorList>
    </citation>
    <scope>NUCLEOTIDE SEQUENCE [LARGE SCALE GENOMIC DNA]</scope>
    <source>
        <strain evidence="1">DSM 17216</strain>
    </source>
</reference>
<reference evidence="1" key="2">
    <citation type="submission" date="2013-09" db="EMBL/GenBank/DDBJ databases">
        <title>Draft genome sequence of Alistipes putredinis (DSM 17216).</title>
        <authorList>
            <person name="Sudarsanam P."/>
            <person name="Ley R."/>
            <person name="Guruge J."/>
            <person name="Turnbaugh P.J."/>
            <person name="Mahowald M."/>
            <person name="Liep D."/>
            <person name="Gordon J."/>
        </authorList>
    </citation>
    <scope>NUCLEOTIDE SEQUENCE</scope>
    <source>
        <strain evidence="1">DSM 17216</strain>
    </source>
</reference>
<dbReference type="HOGENOM" id="CLU_2986322_0_0_10"/>
<dbReference type="Proteomes" id="UP000005819">
    <property type="component" value="Unassembled WGS sequence"/>
</dbReference>
<proteinExistence type="predicted"/>
<evidence type="ECO:0000313" key="2">
    <source>
        <dbReference type="Proteomes" id="UP000005819"/>
    </source>
</evidence>